<accession>A0A7Z1AFS2</accession>
<feature type="transmembrane region" description="Helical" evidence="1">
    <location>
        <begin position="12"/>
        <end position="33"/>
    </location>
</feature>
<organism evidence="2 3">
    <name type="scientific">Candidatus Thiodiazotropha endolucinida</name>
    <dbReference type="NCBI Taxonomy" id="1655433"/>
    <lineage>
        <taxon>Bacteria</taxon>
        <taxon>Pseudomonadati</taxon>
        <taxon>Pseudomonadota</taxon>
        <taxon>Gammaproteobacteria</taxon>
        <taxon>Chromatiales</taxon>
        <taxon>Sedimenticolaceae</taxon>
        <taxon>Candidatus Thiodiazotropha</taxon>
    </lineage>
</organism>
<dbReference type="Proteomes" id="UP000094769">
    <property type="component" value="Unassembled WGS sequence"/>
</dbReference>
<name>A0A7Z1AFS2_9GAMM</name>
<keyword evidence="3" id="KW-1185">Reference proteome</keyword>
<dbReference type="EMBL" id="MARB01000006">
    <property type="protein sequence ID" value="ODJ88375.1"/>
    <property type="molecule type" value="Genomic_DNA"/>
</dbReference>
<keyword evidence="1" id="KW-0472">Membrane</keyword>
<reference evidence="2 3" key="1">
    <citation type="submission" date="2016-06" db="EMBL/GenBank/DDBJ databases">
        <title>Genome sequence of endosymbiont of Candidatus Endolucinida thiodiazotropha.</title>
        <authorList>
            <person name="Poehlein A."/>
            <person name="Koenig S."/>
            <person name="Heiden S.E."/>
            <person name="Thuermer A."/>
            <person name="Voget S."/>
            <person name="Daniel R."/>
            <person name="Markert S."/>
            <person name="Gros O."/>
            <person name="Schweder T."/>
        </authorList>
    </citation>
    <scope>NUCLEOTIDE SEQUENCE [LARGE SCALE GENOMIC DNA]</scope>
    <source>
        <strain evidence="2 3">COS</strain>
    </source>
</reference>
<comment type="caution">
    <text evidence="2">The sequence shown here is derived from an EMBL/GenBank/DDBJ whole genome shotgun (WGS) entry which is preliminary data.</text>
</comment>
<keyword evidence="1" id="KW-0812">Transmembrane</keyword>
<protein>
    <submittedName>
        <fullName evidence="2">Uncharacterized protein</fullName>
    </submittedName>
</protein>
<dbReference type="AlphaFoldDB" id="A0A7Z1AFS2"/>
<evidence type="ECO:0000313" key="3">
    <source>
        <dbReference type="Proteomes" id="UP000094769"/>
    </source>
</evidence>
<proteinExistence type="predicted"/>
<sequence>MYSFRFKSFSIHLLASLIILSVFFILTFMTWYPKPFTNMMPVWKIFWVLVFVYLTLGPSMTAIIANPRKPRHQFARDIFIIILIQTIGLVGGVRTIYLGRPIYLAFDTGIFYVVTQSDIIANNNESHDVAMPSIFQGPISVYVELPEDAKKQIELVKDWLSGSIGQPAYKPELYRLLSNYQDTVNAQGMTFDKILPSHNDDSFQLEQLALKYGSNNLLFYLLINSNSKGKLITNKINGEIVGFLPN</sequence>
<evidence type="ECO:0000256" key="1">
    <source>
        <dbReference type="SAM" id="Phobius"/>
    </source>
</evidence>
<gene>
    <name evidence="2" type="ORF">CODIS_13810</name>
</gene>
<keyword evidence="1" id="KW-1133">Transmembrane helix</keyword>
<feature type="transmembrane region" description="Helical" evidence="1">
    <location>
        <begin position="45"/>
        <end position="66"/>
    </location>
</feature>
<feature type="transmembrane region" description="Helical" evidence="1">
    <location>
        <begin position="78"/>
        <end position="97"/>
    </location>
</feature>
<evidence type="ECO:0000313" key="2">
    <source>
        <dbReference type="EMBL" id="ODJ88375.1"/>
    </source>
</evidence>